<dbReference type="AlphaFoldDB" id="B8FKP3"/>
<feature type="modified residue" description="4-aspartylphosphate" evidence="2">
    <location>
        <position position="282"/>
    </location>
</feature>
<dbReference type="CDD" id="cd17546">
    <property type="entry name" value="REC_hyHK_CKI1_RcsC-like"/>
    <property type="match status" value="1"/>
</dbReference>
<dbReference type="PANTHER" id="PTHR44591:SF20">
    <property type="entry name" value="PROTEIN PILH"/>
    <property type="match status" value="1"/>
</dbReference>
<reference evidence="4 5" key="1">
    <citation type="journal article" date="2012" name="Environ. Microbiol.">
        <title>The genome sequence of Desulfatibacillum alkenivorans AK-01: a blueprint for anaerobic alkane oxidation.</title>
        <authorList>
            <person name="Callaghan A.V."/>
            <person name="Morris B.E."/>
            <person name="Pereira I.A."/>
            <person name="McInerney M.J."/>
            <person name="Austin R.N."/>
            <person name="Groves J.T."/>
            <person name="Kukor J.J."/>
            <person name="Suflita J.M."/>
            <person name="Young L.Y."/>
            <person name="Zylstra G.J."/>
            <person name="Wawrik B."/>
        </authorList>
    </citation>
    <scope>NUCLEOTIDE SEQUENCE [LARGE SCALE GENOMIC DNA]</scope>
    <source>
        <strain evidence="4 5">AK-01</strain>
    </source>
</reference>
<keyword evidence="1 2" id="KW-0597">Phosphoprotein</keyword>
<dbReference type="InterPro" id="IPR011006">
    <property type="entry name" value="CheY-like_superfamily"/>
</dbReference>
<dbReference type="GO" id="GO:0000160">
    <property type="term" value="P:phosphorelay signal transduction system"/>
    <property type="evidence" value="ECO:0007669"/>
    <property type="project" value="InterPro"/>
</dbReference>
<evidence type="ECO:0000313" key="4">
    <source>
        <dbReference type="EMBL" id="ACL04415.1"/>
    </source>
</evidence>
<evidence type="ECO:0000313" key="5">
    <source>
        <dbReference type="Proteomes" id="UP000000739"/>
    </source>
</evidence>
<accession>B8FKP3</accession>
<dbReference type="PANTHER" id="PTHR44591">
    <property type="entry name" value="STRESS RESPONSE REGULATOR PROTEIN 1"/>
    <property type="match status" value="1"/>
</dbReference>
<evidence type="ECO:0000256" key="1">
    <source>
        <dbReference type="ARBA" id="ARBA00022553"/>
    </source>
</evidence>
<keyword evidence="5" id="KW-1185">Reference proteome</keyword>
<dbReference type="Pfam" id="PF00072">
    <property type="entry name" value="Response_reg"/>
    <property type="match status" value="1"/>
</dbReference>
<dbReference type="PROSITE" id="PS50110">
    <property type="entry name" value="RESPONSE_REGULATORY"/>
    <property type="match status" value="1"/>
</dbReference>
<dbReference type="SUPFAM" id="SSF52172">
    <property type="entry name" value="CheY-like"/>
    <property type="match status" value="1"/>
</dbReference>
<dbReference type="HOGENOM" id="CLU_784634_0_0_7"/>
<organism evidence="4 5">
    <name type="scientific">Desulfatibacillum aliphaticivorans</name>
    <dbReference type="NCBI Taxonomy" id="218208"/>
    <lineage>
        <taxon>Bacteria</taxon>
        <taxon>Pseudomonadati</taxon>
        <taxon>Thermodesulfobacteriota</taxon>
        <taxon>Desulfobacteria</taxon>
        <taxon>Desulfobacterales</taxon>
        <taxon>Desulfatibacillaceae</taxon>
        <taxon>Desulfatibacillum</taxon>
    </lineage>
</organism>
<dbReference type="eggNOG" id="COG2204">
    <property type="taxonomic scope" value="Bacteria"/>
</dbReference>
<proteinExistence type="predicted"/>
<dbReference type="Proteomes" id="UP000000739">
    <property type="component" value="Chromosome"/>
</dbReference>
<dbReference type="InterPro" id="IPR001789">
    <property type="entry name" value="Sig_transdc_resp-reg_receiver"/>
</dbReference>
<protein>
    <submittedName>
        <fullName evidence="4">Protein with response regulator receiver domain</fullName>
    </submittedName>
</protein>
<gene>
    <name evidence="4" type="ordered locus">Dalk_2723</name>
</gene>
<evidence type="ECO:0000259" key="3">
    <source>
        <dbReference type="PROSITE" id="PS50110"/>
    </source>
</evidence>
<evidence type="ECO:0000256" key="2">
    <source>
        <dbReference type="PROSITE-ProRule" id="PRU00169"/>
    </source>
</evidence>
<name>B8FKP3_DESAL</name>
<dbReference type="EMBL" id="CP001322">
    <property type="protein sequence ID" value="ACL04415.1"/>
    <property type="molecule type" value="Genomic_DNA"/>
</dbReference>
<feature type="domain" description="Response regulatory" evidence="3">
    <location>
        <begin position="228"/>
        <end position="348"/>
    </location>
</feature>
<dbReference type="InterPro" id="IPR050595">
    <property type="entry name" value="Bact_response_regulator"/>
</dbReference>
<sequence>MGFANIAIVEFVVMFGGGTKRRLYSGLSLIDELSLIFDLASRQAFPPRFQLIKRKARLMITLPAQESAGFAPSCENRRIKEAARLAALLKEASRTGHRQEEVQCILDVQEGLWESSVPEERLHKVFSLVFQAAGEHAPIGGRIYAKLGNVAISNAEAEAVGIKPGAYVKVSITNSGFNMDCPESLTTETDALCGLIHTPGPNGEVAFFLPAEHNENPAPKPGIEEKQRILIMDDDEAVCEIATQMLKFLGYESAVSMNGDEAVAMYKQAQEQGRPFAAVILDLTVPDGPGAEETIKRLEALDPNVTALISSGYFDEPAVAQFQDYGFSGAIIKPFRLKALGAVIKAALTGEIG</sequence>
<dbReference type="KEGG" id="dal:Dalk_2723"/>
<dbReference type="Gene3D" id="3.40.50.2300">
    <property type="match status" value="1"/>
</dbReference>
<dbReference type="SMART" id="SM00448">
    <property type="entry name" value="REC"/>
    <property type="match status" value="1"/>
</dbReference>